<accession>A0A565CKB1</accession>
<dbReference type="GO" id="GO:0003723">
    <property type="term" value="F:RNA binding"/>
    <property type="evidence" value="ECO:0007669"/>
    <property type="project" value="TreeGrafter"/>
</dbReference>
<keyword evidence="3" id="KW-1185">Reference proteome</keyword>
<feature type="compositionally biased region" description="Basic and acidic residues" evidence="1">
    <location>
        <begin position="32"/>
        <end position="54"/>
    </location>
</feature>
<evidence type="ECO:0000256" key="1">
    <source>
        <dbReference type="SAM" id="MobiDB-lite"/>
    </source>
</evidence>
<feature type="compositionally biased region" description="Basic and acidic residues" evidence="1">
    <location>
        <begin position="11"/>
        <end position="23"/>
    </location>
</feature>
<gene>
    <name evidence="2" type="ORF">ANE_LOCUS24438</name>
</gene>
<feature type="region of interest" description="Disordered" evidence="1">
    <location>
        <begin position="1"/>
        <end position="54"/>
    </location>
</feature>
<dbReference type="GO" id="GO:0006364">
    <property type="term" value="P:rRNA processing"/>
    <property type="evidence" value="ECO:0007669"/>
    <property type="project" value="InterPro"/>
</dbReference>
<sequence>MGSKRKGGSGDGKESGEGKEMITDPRFSSAHTDPRFRRVPRRESKVTIEGRVNR</sequence>
<dbReference type="OrthoDB" id="431825at2759"/>
<reference evidence="2" key="1">
    <citation type="submission" date="2019-07" db="EMBL/GenBank/DDBJ databases">
        <authorList>
            <person name="Dittberner H."/>
        </authorList>
    </citation>
    <scope>NUCLEOTIDE SEQUENCE [LARGE SCALE GENOMIC DNA]</scope>
</reference>
<organism evidence="2 3">
    <name type="scientific">Arabis nemorensis</name>
    <dbReference type="NCBI Taxonomy" id="586526"/>
    <lineage>
        <taxon>Eukaryota</taxon>
        <taxon>Viridiplantae</taxon>
        <taxon>Streptophyta</taxon>
        <taxon>Embryophyta</taxon>
        <taxon>Tracheophyta</taxon>
        <taxon>Spermatophyta</taxon>
        <taxon>Magnoliopsida</taxon>
        <taxon>eudicotyledons</taxon>
        <taxon>Gunneridae</taxon>
        <taxon>Pentapetalae</taxon>
        <taxon>rosids</taxon>
        <taxon>malvids</taxon>
        <taxon>Brassicales</taxon>
        <taxon>Brassicaceae</taxon>
        <taxon>Arabideae</taxon>
        <taxon>Arabis</taxon>
    </lineage>
</organism>
<evidence type="ECO:0000313" key="3">
    <source>
        <dbReference type="Proteomes" id="UP000489600"/>
    </source>
</evidence>
<evidence type="ECO:0000313" key="2">
    <source>
        <dbReference type="EMBL" id="VVB13994.1"/>
    </source>
</evidence>
<dbReference type="PANTHER" id="PTHR12202:SF0">
    <property type="entry name" value="ESF1 HOMOLOG"/>
    <property type="match status" value="1"/>
</dbReference>
<dbReference type="InterPro" id="IPR039754">
    <property type="entry name" value="Esf1"/>
</dbReference>
<protein>
    <submittedName>
        <fullName evidence="2">Uncharacterized protein</fullName>
    </submittedName>
</protein>
<proteinExistence type="predicted"/>
<comment type="caution">
    <text evidence="2">The sequence shown here is derived from an EMBL/GenBank/DDBJ whole genome shotgun (WGS) entry which is preliminary data.</text>
</comment>
<name>A0A565CKB1_9BRAS</name>
<dbReference type="Proteomes" id="UP000489600">
    <property type="component" value="Unassembled WGS sequence"/>
</dbReference>
<dbReference type="EMBL" id="CABITT030000008">
    <property type="protein sequence ID" value="VVB13994.1"/>
    <property type="molecule type" value="Genomic_DNA"/>
</dbReference>
<dbReference type="AlphaFoldDB" id="A0A565CKB1"/>
<dbReference type="PANTHER" id="PTHR12202">
    <property type="entry name" value="ESF1 HOMOLOG"/>
    <property type="match status" value="1"/>
</dbReference>